<sequence length="151" mass="16633">MTVGALGRIVVEGLKPGTNFIQEVIKIADENNIDFGVVNAIGTFSKAVVAYYNGKEYVKNTFEGDIELLSCIGSLAKDEEGKRVAHLHASMSNKNFECFGGHLVEAYVGYAAEVYILEVAGTELIKVKDKNTGLLVFKTKENLDWLKKNER</sequence>
<feature type="domain" description="PPC" evidence="1">
    <location>
        <begin position="4"/>
        <end position="140"/>
    </location>
</feature>
<evidence type="ECO:0000313" key="2">
    <source>
        <dbReference type="EMBL" id="PSN84595.1"/>
    </source>
</evidence>
<evidence type="ECO:0000313" key="3">
    <source>
        <dbReference type="Proteomes" id="UP000240880"/>
    </source>
</evidence>
<dbReference type="PANTHER" id="PTHR34988">
    <property type="entry name" value="PROTEIN, PUTATIVE-RELATED"/>
    <property type="match status" value="1"/>
</dbReference>
<gene>
    <name evidence="2" type="ORF">B9Q01_00160</name>
</gene>
<reference evidence="2 3" key="1">
    <citation type="submission" date="2017-04" db="EMBL/GenBank/DDBJ databases">
        <title>Novel microbial lineages endemic to geothermal iron-oxide mats fill important gaps in the evolutionary history of Archaea.</title>
        <authorList>
            <person name="Jay Z.J."/>
            <person name="Beam J.P."/>
            <person name="Dlakic M."/>
            <person name="Rusch D.B."/>
            <person name="Kozubal M.A."/>
            <person name="Inskeep W.P."/>
        </authorList>
    </citation>
    <scope>NUCLEOTIDE SEQUENCE [LARGE SCALE GENOMIC DNA]</scope>
    <source>
        <strain evidence="2">OSP_D</strain>
    </source>
</reference>
<dbReference type="SUPFAM" id="SSF117856">
    <property type="entry name" value="AF0104/ALDC/Ptd012-like"/>
    <property type="match status" value="1"/>
</dbReference>
<proteinExistence type="predicted"/>
<dbReference type="EMBL" id="NEXC01000001">
    <property type="protein sequence ID" value="PSN84595.1"/>
    <property type="molecule type" value="Genomic_DNA"/>
</dbReference>
<dbReference type="CDD" id="cd11378">
    <property type="entry name" value="DUF296"/>
    <property type="match status" value="1"/>
</dbReference>
<evidence type="ECO:0000259" key="1">
    <source>
        <dbReference type="PROSITE" id="PS51742"/>
    </source>
</evidence>
<dbReference type="PANTHER" id="PTHR34988:SF1">
    <property type="entry name" value="DNA-BINDING PROTEIN"/>
    <property type="match status" value="1"/>
</dbReference>
<dbReference type="AlphaFoldDB" id="A0A2R6ADY6"/>
<name>A0A2R6ADY6_9ARCH</name>
<comment type="caution">
    <text evidence="2">The sequence shown here is derived from an EMBL/GenBank/DDBJ whole genome shotgun (WGS) entry which is preliminary data.</text>
</comment>
<dbReference type="Gene3D" id="3.30.1330.80">
    <property type="entry name" value="Hypothetical protein, similar to alpha- acetolactate decarboxylase, domain 2"/>
    <property type="match status" value="1"/>
</dbReference>
<accession>A0A2R6ADY6</accession>
<dbReference type="PROSITE" id="PS51742">
    <property type="entry name" value="PPC"/>
    <property type="match status" value="1"/>
</dbReference>
<dbReference type="Pfam" id="PF03479">
    <property type="entry name" value="PCC"/>
    <property type="match status" value="1"/>
</dbReference>
<protein>
    <recommendedName>
        <fullName evidence="1">PPC domain-containing protein</fullName>
    </recommendedName>
</protein>
<organism evidence="2 3">
    <name type="scientific">Candidatus Marsarchaeota G1 archaeon OSP_D</name>
    <dbReference type="NCBI Taxonomy" id="1978155"/>
    <lineage>
        <taxon>Archaea</taxon>
        <taxon>Candidatus Marsarchaeota</taxon>
        <taxon>Candidatus Marsarchaeota group 1</taxon>
    </lineage>
</organism>
<dbReference type="Proteomes" id="UP000240880">
    <property type="component" value="Unassembled WGS sequence"/>
</dbReference>
<dbReference type="InterPro" id="IPR005175">
    <property type="entry name" value="PPC_dom"/>
</dbReference>